<feature type="compositionally biased region" description="Low complexity" evidence="1">
    <location>
        <begin position="408"/>
        <end position="420"/>
    </location>
</feature>
<evidence type="ECO:0000313" key="3">
    <source>
        <dbReference type="Proteomes" id="UP000593567"/>
    </source>
</evidence>
<name>A0A7J7K970_BUGNE</name>
<evidence type="ECO:0000256" key="1">
    <source>
        <dbReference type="SAM" id="MobiDB-lite"/>
    </source>
</evidence>
<evidence type="ECO:0000313" key="2">
    <source>
        <dbReference type="EMBL" id="KAF6034755.1"/>
    </source>
</evidence>
<dbReference type="AlphaFoldDB" id="A0A7J7K970"/>
<feature type="region of interest" description="Disordered" evidence="1">
    <location>
        <begin position="354"/>
        <end position="424"/>
    </location>
</feature>
<sequence length="624" mass="70085">MNSDAEFEEAVEYLSQANKVSKDRIESSADVREKLRIRNLIHDAIFNHCKESRFILTKEYRQARRKPPRTLSHQVAGSYEEITTPSAKNNEQLRNYPHSVDRMQSDSRQSTPPYVHSISSAVSTDERRLPVRYLDEGKETETEDLLSYDNQSYSIQRRPDPVELQETVSKSSDSDSGSAVDPTTIQECVKRKRRVHAHHRQSRDDPDVEGRLQVSQGLANQKQIEALEINESEIDSSFQQEKLLGLPPPPIYSLTSPNTFLQASVDDRNSKHIETRSSLSPKTLGSMKVQRDFGDVPGQFDRSESGNAVDMSHVGSPVDPSLYAARPMESSVPYFPDTNFQRADCESRVTTLRNVKHSSVESSNDSAPAHSRNMAAATSGAASGKFQRRGPNFKSKFRSSRRSKISKCEISSSGEETPTPKTRRRVRRFKRNKTEISRKKEMVNGSLPYLRETSLSDFTKVRLVTYLTTCLTFCLRMSDSDFKAVPALNAKKYQEATPKEQEMIRIALQDPIKTVKVEKLVSRDVRVNKKNATGSIGEFKAFKSDRQIESRESSSCSVHASCEANMITRPSVRHASIDNLLRATQSDSTAPGENKATVTATTLKGATVSRSVPKADFPGKYFKL</sequence>
<feature type="compositionally biased region" description="Basic and acidic residues" evidence="1">
    <location>
        <begin position="124"/>
        <end position="140"/>
    </location>
</feature>
<gene>
    <name evidence="2" type="ORF">EB796_006928</name>
</gene>
<feature type="compositionally biased region" description="Low complexity" evidence="1">
    <location>
        <begin position="169"/>
        <end position="178"/>
    </location>
</feature>
<feature type="compositionally biased region" description="Polar residues" evidence="1">
    <location>
        <begin position="71"/>
        <end position="93"/>
    </location>
</feature>
<proteinExistence type="predicted"/>
<keyword evidence="3" id="KW-1185">Reference proteome</keyword>
<feature type="compositionally biased region" description="Polar residues" evidence="1">
    <location>
        <begin position="106"/>
        <end position="123"/>
    </location>
</feature>
<reference evidence="2" key="1">
    <citation type="submission" date="2020-06" db="EMBL/GenBank/DDBJ databases">
        <title>Draft genome of Bugula neritina, a colonial animal packing powerful symbionts and potential medicines.</title>
        <authorList>
            <person name="Rayko M."/>
        </authorList>
    </citation>
    <scope>NUCLEOTIDE SEQUENCE [LARGE SCALE GENOMIC DNA]</scope>
    <source>
        <strain evidence="2">Kwan_BN1</strain>
    </source>
</reference>
<protein>
    <submittedName>
        <fullName evidence="2">Uncharacterized protein</fullName>
    </submittedName>
</protein>
<feature type="compositionally biased region" description="Basic residues" evidence="1">
    <location>
        <begin position="190"/>
        <end position="201"/>
    </location>
</feature>
<comment type="caution">
    <text evidence="2">The sequence shown here is derived from an EMBL/GenBank/DDBJ whole genome shotgun (WGS) entry which is preliminary data.</text>
</comment>
<dbReference type="Proteomes" id="UP000593567">
    <property type="component" value="Unassembled WGS sequence"/>
</dbReference>
<feature type="compositionally biased region" description="Basic residues" evidence="1">
    <location>
        <begin position="395"/>
        <end position="405"/>
    </location>
</feature>
<feature type="region of interest" description="Disordered" evidence="1">
    <location>
        <begin position="65"/>
        <end position="213"/>
    </location>
</feature>
<accession>A0A7J7K970</accession>
<organism evidence="2 3">
    <name type="scientific">Bugula neritina</name>
    <name type="common">Brown bryozoan</name>
    <name type="synonym">Sertularia neritina</name>
    <dbReference type="NCBI Taxonomy" id="10212"/>
    <lineage>
        <taxon>Eukaryota</taxon>
        <taxon>Metazoa</taxon>
        <taxon>Spiralia</taxon>
        <taxon>Lophotrochozoa</taxon>
        <taxon>Bryozoa</taxon>
        <taxon>Gymnolaemata</taxon>
        <taxon>Cheilostomatida</taxon>
        <taxon>Flustrina</taxon>
        <taxon>Buguloidea</taxon>
        <taxon>Bugulidae</taxon>
        <taxon>Bugula</taxon>
    </lineage>
</organism>
<dbReference type="EMBL" id="VXIV02001000">
    <property type="protein sequence ID" value="KAF6034755.1"/>
    <property type="molecule type" value="Genomic_DNA"/>
</dbReference>